<dbReference type="CDD" id="cd00761">
    <property type="entry name" value="Glyco_tranf_GTA_type"/>
    <property type="match status" value="1"/>
</dbReference>
<evidence type="ECO:0000313" key="2">
    <source>
        <dbReference type="EMBL" id="QSW87464.1"/>
    </source>
</evidence>
<reference evidence="2 3" key="1">
    <citation type="submission" date="2021-03" db="EMBL/GenBank/DDBJ databases">
        <title>Flavobacterium kribbensis sp. nov, an endophytic bacteria, isolated from soybean.</title>
        <authorList>
            <person name="Lee J."/>
            <person name="Seo J."/>
        </authorList>
    </citation>
    <scope>NUCLEOTIDE SEQUENCE [LARGE SCALE GENOMIC DNA]</scope>
    <source>
        <strain evidence="2 3">BB8</strain>
    </source>
</reference>
<dbReference type="InterPro" id="IPR029044">
    <property type="entry name" value="Nucleotide-diphossugar_trans"/>
</dbReference>
<evidence type="ECO:0000313" key="3">
    <source>
        <dbReference type="Proteomes" id="UP000663440"/>
    </source>
</evidence>
<dbReference type="EMBL" id="CP071448">
    <property type="protein sequence ID" value="QSW87464.1"/>
    <property type="molecule type" value="Genomic_DNA"/>
</dbReference>
<dbReference type="Proteomes" id="UP000663440">
    <property type="component" value="Chromosome"/>
</dbReference>
<name>A0ABX7Q9V5_9FLAO</name>
<dbReference type="InterPro" id="IPR001173">
    <property type="entry name" value="Glyco_trans_2-like"/>
</dbReference>
<dbReference type="RefSeq" id="WP_207294693.1">
    <property type="nucleotide sequence ID" value="NZ_CP071448.1"/>
</dbReference>
<proteinExistence type="predicted"/>
<gene>
    <name evidence="2" type="ORF">J0383_14335</name>
</gene>
<dbReference type="SUPFAM" id="SSF53448">
    <property type="entry name" value="Nucleotide-diphospho-sugar transferases"/>
    <property type="match status" value="1"/>
</dbReference>
<keyword evidence="3" id="KW-1185">Reference proteome</keyword>
<organism evidence="2 3">
    <name type="scientific">Flavobacterium endoglycinae</name>
    <dbReference type="NCBI Taxonomy" id="2816357"/>
    <lineage>
        <taxon>Bacteria</taxon>
        <taxon>Pseudomonadati</taxon>
        <taxon>Bacteroidota</taxon>
        <taxon>Flavobacteriia</taxon>
        <taxon>Flavobacteriales</taxon>
        <taxon>Flavobacteriaceae</taxon>
        <taxon>Flavobacterium</taxon>
    </lineage>
</organism>
<accession>A0ABX7Q9V5</accession>
<feature type="domain" description="Glycosyltransferase 2-like" evidence="1">
    <location>
        <begin position="4"/>
        <end position="131"/>
    </location>
</feature>
<protein>
    <submittedName>
        <fullName evidence="2">Glycosyltransferase family 2 protein</fullName>
    </submittedName>
</protein>
<dbReference type="Pfam" id="PF00535">
    <property type="entry name" value="Glycos_transf_2"/>
    <property type="match status" value="1"/>
</dbReference>
<sequence length="264" mass="30227">MDVSVIIPMYNSEDTIERSIKSVLEQTYEGQLEILIINDGSADNSEKIVNKLIKENHSKTIIRIINKENGGVSSARNIGLNEAKGDLIALLDSDDEWFKNKLDIQIPYLKNRDFDFVATCRNNEKIGFPYKLINDEYAEIKLKKLLIKVVGQTSTVLFKRKILFNTGNFDENQKYSEDANYWMRISLNNKMIILNKSLVFTGGGKPAVGFSGLSANLEAMEEGVHKNIKEMYSLGKINFLEFQLIRLFSKIKYILRKMKVKRAL</sequence>
<evidence type="ECO:0000259" key="1">
    <source>
        <dbReference type="Pfam" id="PF00535"/>
    </source>
</evidence>
<dbReference type="PANTHER" id="PTHR22916">
    <property type="entry name" value="GLYCOSYLTRANSFERASE"/>
    <property type="match status" value="1"/>
</dbReference>
<dbReference type="PANTHER" id="PTHR22916:SF3">
    <property type="entry name" value="UDP-GLCNAC:BETAGAL BETA-1,3-N-ACETYLGLUCOSAMINYLTRANSFERASE-LIKE PROTEIN 1"/>
    <property type="match status" value="1"/>
</dbReference>
<dbReference type="Gene3D" id="3.90.550.10">
    <property type="entry name" value="Spore Coat Polysaccharide Biosynthesis Protein SpsA, Chain A"/>
    <property type="match status" value="1"/>
</dbReference>